<evidence type="ECO:0000313" key="1">
    <source>
        <dbReference type="EMBL" id="MBB6476572.1"/>
    </source>
</evidence>
<dbReference type="Proteomes" id="UP000555564">
    <property type="component" value="Unassembled WGS sequence"/>
</dbReference>
<sequence>MTDPRVDGNELAGPLREVFAVDITAARCRCAGCGGTGVLAELQVYDRAPGLVGRCPHCTAVVLRLVRGPGRAWLDLSGLSYVECAIPES</sequence>
<name>A0A7X0IJX0_9ACTN</name>
<accession>A0A7X0IJX0</accession>
<comment type="caution">
    <text evidence="1">The sequence shown here is derived from an EMBL/GenBank/DDBJ whole genome shotgun (WGS) entry which is preliminary data.</text>
</comment>
<dbReference type="RefSeq" id="WP_184986696.1">
    <property type="nucleotide sequence ID" value="NZ_BAAALO010000010.1"/>
</dbReference>
<proteinExistence type="predicted"/>
<dbReference type="AlphaFoldDB" id="A0A7X0IJX0"/>
<protein>
    <submittedName>
        <fullName evidence="1">Uncharacterized protein</fullName>
    </submittedName>
</protein>
<evidence type="ECO:0000313" key="2">
    <source>
        <dbReference type="Proteomes" id="UP000555564"/>
    </source>
</evidence>
<reference evidence="1 2" key="1">
    <citation type="submission" date="2020-08" db="EMBL/GenBank/DDBJ databases">
        <title>Sequencing the genomes of 1000 actinobacteria strains.</title>
        <authorList>
            <person name="Klenk H.-P."/>
        </authorList>
    </citation>
    <scope>NUCLEOTIDE SEQUENCE [LARGE SCALE GENOMIC DNA]</scope>
    <source>
        <strain evidence="1 2">DSM 44936</strain>
    </source>
</reference>
<gene>
    <name evidence="1" type="ORF">BJ992_006003</name>
</gene>
<dbReference type="EMBL" id="JACHIU010000001">
    <property type="protein sequence ID" value="MBB6476572.1"/>
    <property type="molecule type" value="Genomic_DNA"/>
</dbReference>
<dbReference type="InterPro" id="IPR045423">
    <property type="entry name" value="DUF6510"/>
</dbReference>
<dbReference type="Pfam" id="PF20120">
    <property type="entry name" value="DUF6510"/>
    <property type="match status" value="1"/>
</dbReference>
<keyword evidence="2" id="KW-1185">Reference proteome</keyword>
<organism evidence="1 2">
    <name type="scientific">Sphaerisporangium rubeum</name>
    <dbReference type="NCBI Taxonomy" id="321317"/>
    <lineage>
        <taxon>Bacteria</taxon>
        <taxon>Bacillati</taxon>
        <taxon>Actinomycetota</taxon>
        <taxon>Actinomycetes</taxon>
        <taxon>Streptosporangiales</taxon>
        <taxon>Streptosporangiaceae</taxon>
        <taxon>Sphaerisporangium</taxon>
    </lineage>
</organism>